<evidence type="ECO:0000259" key="5">
    <source>
        <dbReference type="Pfam" id="PF00551"/>
    </source>
</evidence>
<dbReference type="PANTHER" id="PTHR11138:SF5">
    <property type="entry name" value="METHIONYL-TRNA FORMYLTRANSFERASE, MITOCHONDRIAL"/>
    <property type="match status" value="1"/>
</dbReference>
<reference evidence="7 8" key="1">
    <citation type="journal article" date="2016" name="Nat. Commun.">
        <title>Thousands of microbial genomes shed light on interconnected biogeochemical processes in an aquifer system.</title>
        <authorList>
            <person name="Anantharaman K."/>
            <person name="Brown C.T."/>
            <person name="Hug L.A."/>
            <person name="Sharon I."/>
            <person name="Castelle C.J."/>
            <person name="Probst A.J."/>
            <person name="Thomas B.C."/>
            <person name="Singh A."/>
            <person name="Wilkins M.J."/>
            <person name="Karaoz U."/>
            <person name="Brodie E.L."/>
            <person name="Williams K.H."/>
            <person name="Hubbard S.S."/>
            <person name="Banfield J.F."/>
        </authorList>
    </citation>
    <scope>NUCLEOTIDE SEQUENCE [LARGE SCALE GENOMIC DNA]</scope>
</reference>
<keyword evidence="3" id="KW-0808">Transferase</keyword>
<dbReference type="Pfam" id="PF00551">
    <property type="entry name" value="Formyl_trans_N"/>
    <property type="match status" value="1"/>
</dbReference>
<dbReference type="Proteomes" id="UP000176253">
    <property type="component" value="Unassembled WGS sequence"/>
</dbReference>
<protein>
    <recommendedName>
        <fullName evidence="2">methionyl-tRNA formyltransferase</fullName>
        <ecNumber evidence="2">2.1.2.9</ecNumber>
    </recommendedName>
</protein>
<dbReference type="GO" id="GO:0004479">
    <property type="term" value="F:methionyl-tRNA formyltransferase activity"/>
    <property type="evidence" value="ECO:0007669"/>
    <property type="project" value="UniProtKB-EC"/>
</dbReference>
<dbReference type="Pfam" id="PF02911">
    <property type="entry name" value="Formyl_trans_C"/>
    <property type="match status" value="1"/>
</dbReference>
<evidence type="ECO:0000313" key="8">
    <source>
        <dbReference type="Proteomes" id="UP000176253"/>
    </source>
</evidence>
<dbReference type="SUPFAM" id="SSF50486">
    <property type="entry name" value="FMT C-terminal domain-like"/>
    <property type="match status" value="1"/>
</dbReference>
<evidence type="ECO:0000256" key="3">
    <source>
        <dbReference type="ARBA" id="ARBA00022679"/>
    </source>
</evidence>
<proteinExistence type="inferred from homology"/>
<dbReference type="InterPro" id="IPR011034">
    <property type="entry name" value="Formyl_transferase-like_C_sf"/>
</dbReference>
<dbReference type="InterPro" id="IPR041711">
    <property type="entry name" value="Met-tRNA-FMT_N"/>
</dbReference>
<dbReference type="EMBL" id="MFJM01000051">
    <property type="protein sequence ID" value="OGG16903.1"/>
    <property type="molecule type" value="Genomic_DNA"/>
</dbReference>
<feature type="domain" description="Formyl transferase N-terminal" evidence="5">
    <location>
        <begin position="34"/>
        <end position="159"/>
    </location>
</feature>
<dbReference type="Gene3D" id="3.40.50.12230">
    <property type="match status" value="1"/>
</dbReference>
<dbReference type="InterPro" id="IPR036477">
    <property type="entry name" value="Formyl_transf_N_sf"/>
</dbReference>
<dbReference type="PANTHER" id="PTHR11138">
    <property type="entry name" value="METHIONYL-TRNA FORMYLTRANSFERASE"/>
    <property type="match status" value="1"/>
</dbReference>
<comment type="caution">
    <text evidence="7">The sequence shown here is derived from an EMBL/GenBank/DDBJ whole genome shotgun (WGS) entry which is preliminary data.</text>
</comment>
<evidence type="ECO:0000259" key="6">
    <source>
        <dbReference type="Pfam" id="PF02911"/>
    </source>
</evidence>
<evidence type="ECO:0000313" key="7">
    <source>
        <dbReference type="EMBL" id="OGG16903.1"/>
    </source>
</evidence>
<gene>
    <name evidence="7" type="ORF">A3D78_06505</name>
</gene>
<accession>A0A1F5ZX06</accession>
<evidence type="ECO:0000256" key="1">
    <source>
        <dbReference type="ARBA" id="ARBA00010699"/>
    </source>
</evidence>
<name>A0A1F5ZX06_9BACT</name>
<evidence type="ECO:0000256" key="4">
    <source>
        <dbReference type="ARBA" id="ARBA00022917"/>
    </source>
</evidence>
<sequence length="288" mass="33087">MNIIFFGSSDYCLPVINVLYQQFNLSTVITKSISNPVSLFAEKKNITIFTPHNVAQLLELKTKISSLKAKLAVVADYGLIIPQDIFQLPEFSTINIHFSRLPQFRGPSPVPQVILSGQTTSWVSLIKMTEKVDAGPIIKQLEYQLNPQKVSARTLYEKLFHLISFDFPDIIKDYLSRKLVAKKQDEKKASYTRKLTRQDGYLLFTDFRRALLSKSADFPTYVERAVRAFDPWPGVWTILPSKKRLKIIKSHLENHKLIPDIVQLEGKKEVTFKQFLEGYPEVLNQIII</sequence>
<evidence type="ECO:0000256" key="2">
    <source>
        <dbReference type="ARBA" id="ARBA00012261"/>
    </source>
</evidence>
<dbReference type="InterPro" id="IPR002376">
    <property type="entry name" value="Formyl_transf_N"/>
</dbReference>
<comment type="similarity">
    <text evidence="1">Belongs to the Fmt family.</text>
</comment>
<organism evidence="7 8">
    <name type="scientific">Candidatus Gottesmanbacteria bacterium RIFCSPHIGHO2_02_FULL_39_14</name>
    <dbReference type="NCBI Taxonomy" id="1798383"/>
    <lineage>
        <taxon>Bacteria</taxon>
        <taxon>Candidatus Gottesmaniibacteriota</taxon>
    </lineage>
</organism>
<keyword evidence="4" id="KW-0648">Protein biosynthesis</keyword>
<dbReference type="AlphaFoldDB" id="A0A1F5ZX06"/>
<feature type="domain" description="Formyl transferase C-terminal" evidence="6">
    <location>
        <begin position="221"/>
        <end position="256"/>
    </location>
</feature>
<dbReference type="CDD" id="cd08646">
    <property type="entry name" value="FMT_core_Met-tRNA-FMT_N"/>
    <property type="match status" value="1"/>
</dbReference>
<dbReference type="STRING" id="1798383.A3D78_06505"/>
<dbReference type="EC" id="2.1.2.9" evidence="2"/>
<dbReference type="InterPro" id="IPR005793">
    <property type="entry name" value="Formyl_trans_C"/>
</dbReference>
<dbReference type="SUPFAM" id="SSF53328">
    <property type="entry name" value="Formyltransferase"/>
    <property type="match status" value="1"/>
</dbReference>